<name>A0A803R102_CANSA</name>
<accession>A0A803R102</accession>
<reference evidence="2" key="2">
    <citation type="submission" date="2021-03" db="UniProtKB">
        <authorList>
            <consortium name="EnsemblPlants"/>
        </authorList>
    </citation>
    <scope>IDENTIFICATION</scope>
</reference>
<gene>
    <name evidence="2" type="primary">LOC115712767</name>
</gene>
<dbReference type="AlphaFoldDB" id="A0A803R102"/>
<evidence type="ECO:0000313" key="3">
    <source>
        <dbReference type="Proteomes" id="UP000596661"/>
    </source>
</evidence>
<organism evidence="2 3">
    <name type="scientific">Cannabis sativa</name>
    <name type="common">Hemp</name>
    <name type="synonym">Marijuana</name>
    <dbReference type="NCBI Taxonomy" id="3483"/>
    <lineage>
        <taxon>Eukaryota</taxon>
        <taxon>Viridiplantae</taxon>
        <taxon>Streptophyta</taxon>
        <taxon>Embryophyta</taxon>
        <taxon>Tracheophyta</taxon>
        <taxon>Spermatophyta</taxon>
        <taxon>Magnoliopsida</taxon>
        <taxon>eudicotyledons</taxon>
        <taxon>Gunneridae</taxon>
        <taxon>Pentapetalae</taxon>
        <taxon>rosids</taxon>
        <taxon>fabids</taxon>
        <taxon>Rosales</taxon>
        <taxon>Cannabaceae</taxon>
        <taxon>Cannabis</taxon>
    </lineage>
</organism>
<proteinExistence type="predicted"/>
<protein>
    <submittedName>
        <fullName evidence="2">Uncharacterized protein</fullName>
    </submittedName>
</protein>
<dbReference type="EMBL" id="UZAU01000400">
    <property type="status" value="NOT_ANNOTATED_CDS"/>
    <property type="molecule type" value="Genomic_DNA"/>
</dbReference>
<dbReference type="Proteomes" id="UP000596661">
    <property type="component" value="Chromosome 4"/>
</dbReference>
<feature type="coiled-coil region" evidence="1">
    <location>
        <begin position="15"/>
        <end position="65"/>
    </location>
</feature>
<reference evidence="2" key="1">
    <citation type="submission" date="2018-11" db="EMBL/GenBank/DDBJ databases">
        <authorList>
            <person name="Grassa J C."/>
        </authorList>
    </citation>
    <scope>NUCLEOTIDE SEQUENCE [LARGE SCALE GENOMIC DNA]</scope>
</reference>
<dbReference type="Gramene" id="novel_model_3788_5bd9a17a.1.5bd9b139">
    <property type="protein sequence ID" value="cds.novel_model_3788_5bd9a17a.1.5bd9b139"/>
    <property type="gene ID" value="novel_gene_2022_5bd9a17a"/>
</dbReference>
<evidence type="ECO:0000313" key="2">
    <source>
        <dbReference type="EnsemblPlants" id="cds.novel_model_3788_5bd9a17a.1.5bd9b139"/>
    </source>
</evidence>
<keyword evidence="3" id="KW-1185">Reference proteome</keyword>
<sequence>MAETEQVVAGSCSLIEQLSKAVHELEDHKNASENRVQWMEIEEHFRNLETTLRMKLEEFESKEKEFIEKEAQTHKSIVDREAAVTAKEQDLLDRVQELKDAAVAVIAEAQLNHQHTVSESVDNGDNKNSKVLLNCWSTVGNRLMPYVLFMPSNLLKASFLCLSSRHT</sequence>
<dbReference type="EnsemblPlants" id="novel_model_3788_5bd9a17a.1.5bd9b139">
    <property type="protein sequence ID" value="cds.novel_model_3788_5bd9a17a.1.5bd9b139"/>
    <property type="gene ID" value="novel_gene_2022_5bd9a17a"/>
</dbReference>
<keyword evidence="1" id="KW-0175">Coiled coil</keyword>
<evidence type="ECO:0000256" key="1">
    <source>
        <dbReference type="SAM" id="Coils"/>
    </source>
</evidence>